<dbReference type="InterPro" id="IPR000008">
    <property type="entry name" value="C2_dom"/>
</dbReference>
<reference evidence="5" key="1">
    <citation type="submission" date="2025-08" db="UniProtKB">
        <authorList>
            <consortium name="RefSeq"/>
        </authorList>
    </citation>
    <scope>IDENTIFICATION</scope>
    <source>
        <tissue evidence="5">Gonads</tissue>
    </source>
</reference>
<dbReference type="GeneID" id="106155835"/>
<evidence type="ECO:0000256" key="1">
    <source>
        <dbReference type="SAM" id="MobiDB-lite"/>
    </source>
</evidence>
<sequence length="514" mass="57446">MDTTTYDKDSDVLITKMRHISSYPEDYPSWLYPAVGAATGVLLIFCIGICVWKILLSRKSSQAKLSIANAFRPGVNRNPIDFIVPISPTFSDSDLESGAQVEPSRLAQRRFSLAGRALNLSQEVISEEERRSSQETDYNNPVPQKPIVAALAGRRQSGINLENYLGHRRASSTGLGGGSSTPGSAPGPQTPRQYMRRGSSSGFLPRRGSMSTFEIQPDELAVHLYNPGSDSADEYHMTPTSALGKVCFSLAYDRSIERLSVELIRAVHLSCKQLKETADPYVKLFLLPDKKPKFISKIKRGTTSPIFEETFYFFIKPDDIKSRTLRMVVCDYDRFSRQVVIGYISFPLKDVDLLAVDKTDDIWREVTEDIPRQLYRGEVLLTLCFDSHVGSLTVGIIKAKELQPPEAERETAGTYFKVSLTVAERVIKAKRTKTHRKTHNPVFNEEFVMTVQPSLVNQVSIMVCACTRSGLGSSRLIGKTLVGPFMYATGQGFEHWRDMLSSPRTPVAKWHVLS</sequence>
<dbReference type="InterPro" id="IPR035892">
    <property type="entry name" value="C2_domain_sf"/>
</dbReference>
<proteinExistence type="predicted"/>
<feature type="region of interest" description="Disordered" evidence="1">
    <location>
        <begin position="124"/>
        <end position="143"/>
    </location>
</feature>
<dbReference type="RefSeq" id="XP_013386304.1">
    <property type="nucleotide sequence ID" value="XM_013530850.1"/>
</dbReference>
<organism evidence="4 5">
    <name type="scientific">Lingula anatina</name>
    <name type="common">Brachiopod</name>
    <name type="synonym">Lingula unguis</name>
    <dbReference type="NCBI Taxonomy" id="7574"/>
    <lineage>
        <taxon>Eukaryota</taxon>
        <taxon>Metazoa</taxon>
        <taxon>Spiralia</taxon>
        <taxon>Lophotrochozoa</taxon>
        <taxon>Brachiopoda</taxon>
        <taxon>Linguliformea</taxon>
        <taxon>Lingulata</taxon>
        <taxon>Lingulida</taxon>
        <taxon>Linguloidea</taxon>
        <taxon>Lingulidae</taxon>
        <taxon>Lingula</taxon>
    </lineage>
</organism>
<feature type="domain" description="C2" evidence="3">
    <location>
        <begin position="375"/>
        <end position="511"/>
    </location>
</feature>
<feature type="domain" description="C2" evidence="3">
    <location>
        <begin position="242"/>
        <end position="364"/>
    </location>
</feature>
<accession>A0A1S3HMM2</accession>
<feature type="compositionally biased region" description="Low complexity" evidence="1">
    <location>
        <begin position="181"/>
        <end position="191"/>
    </location>
</feature>
<dbReference type="GO" id="GO:0000149">
    <property type="term" value="F:SNARE binding"/>
    <property type="evidence" value="ECO:0007669"/>
    <property type="project" value="TreeGrafter"/>
</dbReference>
<evidence type="ECO:0000256" key="2">
    <source>
        <dbReference type="SAM" id="Phobius"/>
    </source>
</evidence>
<dbReference type="SUPFAM" id="SSF49562">
    <property type="entry name" value="C2 domain (Calcium/lipid-binding domain, CaLB)"/>
    <property type="match status" value="2"/>
</dbReference>
<dbReference type="OrthoDB" id="67700at2759"/>
<dbReference type="GO" id="GO:0001786">
    <property type="term" value="F:phosphatidylserine binding"/>
    <property type="evidence" value="ECO:0007669"/>
    <property type="project" value="TreeGrafter"/>
</dbReference>
<dbReference type="PANTHER" id="PTHR10024:SF374">
    <property type="entry name" value="C2 DOMAIN-CONTAINING PROTEIN"/>
    <property type="match status" value="1"/>
</dbReference>
<dbReference type="GO" id="GO:0070382">
    <property type="term" value="C:exocytic vesicle"/>
    <property type="evidence" value="ECO:0007669"/>
    <property type="project" value="TreeGrafter"/>
</dbReference>
<feature type="transmembrane region" description="Helical" evidence="2">
    <location>
        <begin position="30"/>
        <end position="56"/>
    </location>
</feature>
<evidence type="ECO:0000259" key="3">
    <source>
        <dbReference type="PROSITE" id="PS50004"/>
    </source>
</evidence>
<dbReference type="CDD" id="cd00276">
    <property type="entry name" value="C2B_Synaptotagmin"/>
    <property type="match status" value="1"/>
</dbReference>
<dbReference type="STRING" id="7574.A0A1S3HMM2"/>
<dbReference type="GO" id="GO:0005509">
    <property type="term" value="F:calcium ion binding"/>
    <property type="evidence" value="ECO:0007669"/>
    <property type="project" value="TreeGrafter"/>
</dbReference>
<gene>
    <name evidence="5" type="primary">LOC106155835</name>
</gene>
<dbReference type="InParanoid" id="A0A1S3HMM2"/>
<dbReference type="PANTHER" id="PTHR10024">
    <property type="entry name" value="SYNAPTOTAGMIN"/>
    <property type="match status" value="1"/>
</dbReference>
<dbReference type="KEGG" id="lak:106155835"/>
<evidence type="ECO:0000313" key="5">
    <source>
        <dbReference type="RefSeq" id="XP_013386304.1"/>
    </source>
</evidence>
<dbReference type="GO" id="GO:0005886">
    <property type="term" value="C:plasma membrane"/>
    <property type="evidence" value="ECO:0007669"/>
    <property type="project" value="TreeGrafter"/>
</dbReference>
<dbReference type="PROSITE" id="PS50004">
    <property type="entry name" value="C2"/>
    <property type="match status" value="2"/>
</dbReference>
<keyword evidence="2" id="KW-0812">Transmembrane</keyword>
<keyword evidence="2" id="KW-0472">Membrane</keyword>
<dbReference type="Gene3D" id="2.60.40.150">
    <property type="entry name" value="C2 domain"/>
    <property type="match status" value="2"/>
</dbReference>
<dbReference type="AlphaFoldDB" id="A0A1S3HMM2"/>
<protein>
    <submittedName>
        <fullName evidence="5">Synaptotagmin-7</fullName>
    </submittedName>
</protein>
<name>A0A1S3HMM2_LINAN</name>
<keyword evidence="4" id="KW-1185">Reference proteome</keyword>
<dbReference type="GO" id="GO:0030276">
    <property type="term" value="F:clathrin binding"/>
    <property type="evidence" value="ECO:0007669"/>
    <property type="project" value="TreeGrafter"/>
</dbReference>
<dbReference type="GO" id="GO:0005544">
    <property type="term" value="F:calcium-dependent phospholipid binding"/>
    <property type="evidence" value="ECO:0007669"/>
    <property type="project" value="TreeGrafter"/>
</dbReference>
<dbReference type="Pfam" id="PF00168">
    <property type="entry name" value="C2"/>
    <property type="match status" value="2"/>
</dbReference>
<evidence type="ECO:0000313" key="4">
    <source>
        <dbReference type="Proteomes" id="UP000085678"/>
    </source>
</evidence>
<dbReference type="Proteomes" id="UP000085678">
    <property type="component" value="Unplaced"/>
</dbReference>
<keyword evidence="2" id="KW-1133">Transmembrane helix</keyword>
<dbReference type="GO" id="GO:0017156">
    <property type="term" value="P:calcium-ion regulated exocytosis"/>
    <property type="evidence" value="ECO:0007669"/>
    <property type="project" value="TreeGrafter"/>
</dbReference>
<feature type="region of interest" description="Disordered" evidence="1">
    <location>
        <begin position="168"/>
        <end position="208"/>
    </location>
</feature>
<dbReference type="SMART" id="SM00239">
    <property type="entry name" value="C2"/>
    <property type="match status" value="2"/>
</dbReference>